<dbReference type="EMBL" id="FOHK01000004">
    <property type="protein sequence ID" value="SET10862.1"/>
    <property type="molecule type" value="Genomic_DNA"/>
</dbReference>
<dbReference type="Pfam" id="PF00128">
    <property type="entry name" value="Alpha-amylase"/>
    <property type="match status" value="1"/>
</dbReference>
<evidence type="ECO:0000256" key="4">
    <source>
        <dbReference type="SAM" id="SignalP"/>
    </source>
</evidence>
<dbReference type="PRINTS" id="PR00110">
    <property type="entry name" value="ALPHAAMYLASE"/>
</dbReference>
<comment type="similarity">
    <text evidence="1 2">Belongs to the glycosyl hydrolase 13 family.</text>
</comment>
<dbReference type="InterPro" id="IPR017853">
    <property type="entry name" value="GH"/>
</dbReference>
<dbReference type="GO" id="GO:0005975">
    <property type="term" value="P:carbohydrate metabolic process"/>
    <property type="evidence" value="ECO:0007669"/>
    <property type="project" value="InterPro"/>
</dbReference>
<dbReference type="CDD" id="cd11339">
    <property type="entry name" value="AmyAc_bac_CMD_like_2"/>
    <property type="match status" value="1"/>
</dbReference>
<proteinExistence type="inferred from homology"/>
<evidence type="ECO:0000313" key="7">
    <source>
        <dbReference type="Proteomes" id="UP000199308"/>
    </source>
</evidence>
<feature type="signal peptide" evidence="4">
    <location>
        <begin position="1"/>
        <end position="26"/>
    </location>
</feature>
<protein>
    <recommendedName>
        <fullName evidence="3">Alpha-amylase</fullName>
        <ecNumber evidence="3">3.2.1.1</ecNumber>
    </recommendedName>
</protein>
<gene>
    <name evidence="6" type="ORF">SAMN05660429_01064</name>
</gene>
<feature type="chain" id="PRO_5011571556" description="Alpha-amylase" evidence="4">
    <location>
        <begin position="27"/>
        <end position="582"/>
    </location>
</feature>
<keyword evidence="3 6" id="KW-0326">Glycosidase</keyword>
<dbReference type="PANTHER" id="PTHR10357:SF209">
    <property type="entry name" value="PERIPLASMIC ALPHA-AMYLASE"/>
    <property type="match status" value="1"/>
</dbReference>
<dbReference type="SUPFAM" id="SSF51445">
    <property type="entry name" value="(Trans)glycosidases"/>
    <property type="match status" value="1"/>
</dbReference>
<dbReference type="Gene3D" id="3.20.20.80">
    <property type="entry name" value="Glycosidases"/>
    <property type="match status" value="1"/>
</dbReference>
<accession>A0A1I0BUX0</accession>
<dbReference type="OrthoDB" id="9805159at2"/>
<dbReference type="GO" id="GO:0043169">
    <property type="term" value="F:cation binding"/>
    <property type="evidence" value="ECO:0007669"/>
    <property type="project" value="InterPro"/>
</dbReference>
<organism evidence="6 7">
    <name type="scientific">Thalassotalea agarivorans</name>
    <name type="common">Thalassomonas agarivorans</name>
    <dbReference type="NCBI Taxonomy" id="349064"/>
    <lineage>
        <taxon>Bacteria</taxon>
        <taxon>Pseudomonadati</taxon>
        <taxon>Pseudomonadota</taxon>
        <taxon>Gammaproteobacteria</taxon>
        <taxon>Alteromonadales</taxon>
        <taxon>Colwelliaceae</taxon>
        <taxon>Thalassotalea</taxon>
    </lineage>
</organism>
<feature type="domain" description="Glycosyl hydrolase family 13 catalytic" evidence="5">
    <location>
        <begin position="62"/>
        <end position="499"/>
    </location>
</feature>
<dbReference type="AlphaFoldDB" id="A0A1I0BUX0"/>
<reference evidence="6 7" key="1">
    <citation type="submission" date="2016-10" db="EMBL/GenBank/DDBJ databases">
        <authorList>
            <person name="de Groot N.N."/>
        </authorList>
    </citation>
    <scope>NUCLEOTIDE SEQUENCE [LARGE SCALE GENOMIC DNA]</scope>
    <source>
        <strain evidence="6 7">DSM 19706</strain>
    </source>
</reference>
<dbReference type="InterPro" id="IPR006047">
    <property type="entry name" value="GH13_cat_dom"/>
</dbReference>
<evidence type="ECO:0000256" key="2">
    <source>
        <dbReference type="RuleBase" id="RU003615"/>
    </source>
</evidence>
<evidence type="ECO:0000256" key="3">
    <source>
        <dbReference type="RuleBase" id="RU361134"/>
    </source>
</evidence>
<keyword evidence="3" id="KW-0119">Carbohydrate metabolism</keyword>
<keyword evidence="4" id="KW-0732">Signal</keyword>
<dbReference type="STRING" id="349064.SAMN05660429_01064"/>
<dbReference type="RefSeq" id="WP_093328278.1">
    <property type="nucleotide sequence ID" value="NZ_AP027363.1"/>
</dbReference>
<dbReference type="InterPro" id="IPR006046">
    <property type="entry name" value="Alpha_amylase"/>
</dbReference>
<dbReference type="PANTHER" id="PTHR10357">
    <property type="entry name" value="ALPHA-AMYLASE FAMILY MEMBER"/>
    <property type="match status" value="1"/>
</dbReference>
<evidence type="ECO:0000259" key="5">
    <source>
        <dbReference type="SMART" id="SM00642"/>
    </source>
</evidence>
<dbReference type="SMART" id="SM00642">
    <property type="entry name" value="Aamy"/>
    <property type="match status" value="1"/>
</dbReference>
<keyword evidence="7" id="KW-1185">Reference proteome</keyword>
<dbReference type="GO" id="GO:0004556">
    <property type="term" value="F:alpha-amylase activity"/>
    <property type="evidence" value="ECO:0007669"/>
    <property type="project" value="UniProtKB-UniRule"/>
</dbReference>
<evidence type="ECO:0000313" key="6">
    <source>
        <dbReference type="EMBL" id="SET10862.1"/>
    </source>
</evidence>
<dbReference type="Proteomes" id="UP000199308">
    <property type="component" value="Unassembled WGS sequence"/>
</dbReference>
<name>A0A1I0BUX0_THASX</name>
<dbReference type="EC" id="3.2.1.1" evidence="3"/>
<sequence length="582" mass="64767">MTIKQKFKQLSLAALSISLFACSEQAAEVEQTVEQAAPTASVLAKDLAPYSERGIEQEVFYFVMPDRFDNGDTDNDMGSKTIALSRGGFEPENPKAFHGGDMQGLINNLDYLENMGITAIWLTPILRNQAQQGEISGYHGYWVLDFTEIDPHLGTNDDLKAFIDAAHAKNMKVYFDIITNHTADVIKFTECHGEDGSGWSQGGQECPYISLAEMAEGKKYTAIVPEGSLTAKTPAWLNDPKYYHNQGDTFWEGESSLNGDFAGLDDLYTEMPEVVEGMTDIYKNIITQFKPDGFRIDTVKHVNIEFWQQFIPALEAHAKAEGINNFFMFGEVYDPEPAALARFTTEGTLPSVLDFGLQSVIYQTLVENKGTEAFKVLFDQDHLYKNADQLLTFTGNHDMGRFAYLLNKDKQQYDEAAVISRINLGHAMIYFMRGVPVVYYGDEQGFVGDGNDIMSRQDMMPSKVPSYNDDDLIATDKTTADNNFDPTHPFYIELKLYADLYQQYEALRSGKQDVVFTEASAGLVAVTRTAGSEKVLAVFNTATEAKTLSYNVSGGEVIYPSNATITEESVTVAPLSFVLIKL</sequence>
<evidence type="ECO:0000256" key="1">
    <source>
        <dbReference type="ARBA" id="ARBA00008061"/>
    </source>
</evidence>
<keyword evidence="3" id="KW-0378">Hydrolase</keyword>
<dbReference type="Gene3D" id="2.60.40.1180">
    <property type="entry name" value="Golgi alpha-mannosidase II"/>
    <property type="match status" value="1"/>
</dbReference>
<comment type="catalytic activity">
    <reaction evidence="3">
        <text>Endohydrolysis of (1-&gt;4)-alpha-D-glucosidic linkages in polysaccharides containing three or more (1-&gt;4)-alpha-linked D-glucose units.</text>
        <dbReference type="EC" id="3.2.1.1"/>
    </reaction>
</comment>
<dbReference type="PROSITE" id="PS51257">
    <property type="entry name" value="PROKAR_LIPOPROTEIN"/>
    <property type="match status" value="1"/>
</dbReference>
<dbReference type="InterPro" id="IPR013780">
    <property type="entry name" value="Glyco_hydro_b"/>
</dbReference>